<evidence type="ECO:0000256" key="7">
    <source>
        <dbReference type="RuleBase" id="RU362072"/>
    </source>
</evidence>
<evidence type="ECO:0000313" key="8">
    <source>
        <dbReference type="EMBL" id="TCC00893.1"/>
    </source>
</evidence>
<evidence type="ECO:0000256" key="4">
    <source>
        <dbReference type="ARBA" id="ARBA00022692"/>
    </source>
</evidence>
<dbReference type="Pfam" id="PF01311">
    <property type="entry name" value="Bac_export_1"/>
    <property type="match status" value="1"/>
</dbReference>
<dbReference type="PRINTS" id="PR00953">
    <property type="entry name" value="TYPE3IMRPROT"/>
</dbReference>
<proteinExistence type="inferred from homology"/>
<feature type="transmembrane region" description="Helical" evidence="7">
    <location>
        <begin position="12"/>
        <end position="35"/>
    </location>
</feature>
<feature type="transmembrane region" description="Helical" evidence="7">
    <location>
        <begin position="183"/>
        <end position="210"/>
    </location>
</feature>
<dbReference type="Proteomes" id="UP000291793">
    <property type="component" value="Unassembled WGS sequence"/>
</dbReference>
<dbReference type="GO" id="GO:0006605">
    <property type="term" value="P:protein targeting"/>
    <property type="evidence" value="ECO:0007669"/>
    <property type="project" value="UniProtKB-UniRule"/>
</dbReference>
<feature type="transmembrane region" description="Helical" evidence="7">
    <location>
        <begin position="81"/>
        <end position="104"/>
    </location>
</feature>
<accession>A0A4R0GV45</accession>
<reference evidence="8 9" key="1">
    <citation type="submission" date="2019-02" db="EMBL/GenBank/DDBJ databases">
        <title>The draft genome of Kosakonia quasisacchari strain WCHKQ120001.</title>
        <authorList>
            <person name="Wang C."/>
            <person name="Feng Y."/>
            <person name="Zong Z."/>
        </authorList>
    </citation>
    <scope>NUCLEOTIDE SEQUENCE [LARGE SCALE GENOMIC DNA]</scope>
    <source>
        <strain evidence="8 9">WCHKQ120001</strain>
    </source>
</reference>
<dbReference type="OrthoDB" id="9807748at2"/>
<evidence type="ECO:0000256" key="2">
    <source>
        <dbReference type="ARBA" id="ARBA00009772"/>
    </source>
</evidence>
<dbReference type="AlphaFoldDB" id="A0A4R0GV45"/>
<keyword evidence="6 7" id="KW-0472">Membrane</keyword>
<feature type="transmembrane region" description="Helical" evidence="7">
    <location>
        <begin position="222"/>
        <end position="243"/>
    </location>
</feature>
<feature type="transmembrane region" description="Helical" evidence="7">
    <location>
        <begin position="41"/>
        <end position="60"/>
    </location>
</feature>
<comment type="similarity">
    <text evidence="2 7">Belongs to the FliR/MopE/SpaR family.</text>
</comment>
<comment type="subcellular location">
    <subcellularLocation>
        <location evidence="1 7">Cell membrane</location>
        <topology evidence="1 7">Multi-pass membrane protein</topology>
    </subcellularLocation>
</comment>
<dbReference type="GO" id="GO:0005886">
    <property type="term" value="C:plasma membrane"/>
    <property type="evidence" value="ECO:0007669"/>
    <property type="project" value="UniProtKB-SubCell"/>
</dbReference>
<dbReference type="NCBIfam" id="TIGR01401">
    <property type="entry name" value="fliR_like_III"/>
    <property type="match status" value="1"/>
</dbReference>
<comment type="caution">
    <text evidence="8">The sequence shown here is derived from an EMBL/GenBank/DDBJ whole genome shotgun (WGS) entry which is preliminary data.</text>
</comment>
<evidence type="ECO:0000313" key="9">
    <source>
        <dbReference type="Proteomes" id="UP000291793"/>
    </source>
</evidence>
<keyword evidence="9" id="KW-1185">Reference proteome</keyword>
<dbReference type="EMBL" id="SJOP01000021">
    <property type="protein sequence ID" value="TCC00893.1"/>
    <property type="molecule type" value="Genomic_DNA"/>
</dbReference>
<dbReference type="InterPro" id="IPR006304">
    <property type="entry name" value="T3SS_SpaR/YscT"/>
</dbReference>
<dbReference type="PANTHER" id="PTHR30065">
    <property type="entry name" value="FLAGELLAR BIOSYNTHETIC PROTEIN FLIR"/>
    <property type="match status" value="1"/>
</dbReference>
<evidence type="ECO:0000256" key="3">
    <source>
        <dbReference type="ARBA" id="ARBA00022475"/>
    </source>
</evidence>
<keyword evidence="5 7" id="KW-1133">Transmembrane helix</keyword>
<sequence length="267" mass="30153">MTFVSFDWLGEALMALVSACARIYPCMAIIIAFSFKEIRGAVLYSIAMVFTFIPAATFYAQPDFGNIKGIMFIIMMIKESLLGIFLGFLLVVPFWLFESVGVLFDNQSGGQMGEQINPAITNSGSFFGYVFKSIFLLTFIHFHGFAYLIDILWRSYTFWPIDKLFFTDTAVTFKQWLSFLADIFSFIVIYSAPFAVLMLMIEFSVAILSLYSPKMQVTTVTIPLKIIIGLSFLVIYIPTLLHLAERQLLQPARVIPMISSTINLTAN</sequence>
<dbReference type="RefSeq" id="WP_131412527.1">
    <property type="nucleotide sequence ID" value="NZ_CATKPI010000005.1"/>
</dbReference>
<evidence type="ECO:0000256" key="5">
    <source>
        <dbReference type="ARBA" id="ARBA00022989"/>
    </source>
</evidence>
<gene>
    <name evidence="8" type="ORF">E0L21_19885</name>
</gene>
<organism evidence="8 9">
    <name type="scientific">Kosakonia quasisacchari</name>
    <dbReference type="NCBI Taxonomy" id="2529380"/>
    <lineage>
        <taxon>Bacteria</taxon>
        <taxon>Pseudomonadati</taxon>
        <taxon>Pseudomonadota</taxon>
        <taxon>Gammaproteobacteria</taxon>
        <taxon>Enterobacterales</taxon>
        <taxon>Enterobacteriaceae</taxon>
        <taxon>Kosakonia</taxon>
    </lineage>
</organism>
<keyword evidence="4 7" id="KW-0812">Transmembrane</keyword>
<feature type="transmembrane region" description="Helical" evidence="7">
    <location>
        <begin position="126"/>
        <end position="149"/>
    </location>
</feature>
<dbReference type="InterPro" id="IPR002010">
    <property type="entry name" value="T3SS_IM_R"/>
</dbReference>
<evidence type="ECO:0000256" key="6">
    <source>
        <dbReference type="ARBA" id="ARBA00023136"/>
    </source>
</evidence>
<dbReference type="PANTHER" id="PTHR30065:SF1">
    <property type="entry name" value="SURFACE PRESENTATION OF ANTIGENS PROTEIN SPAR"/>
    <property type="match status" value="1"/>
</dbReference>
<keyword evidence="3 7" id="KW-1003">Cell membrane</keyword>
<evidence type="ECO:0000256" key="1">
    <source>
        <dbReference type="ARBA" id="ARBA00004651"/>
    </source>
</evidence>
<protein>
    <submittedName>
        <fullName evidence="8">EscT/YscT/HrcT family type III secretion system export apparatus protein</fullName>
    </submittedName>
</protein>
<name>A0A4R0GV45_9ENTR</name>